<dbReference type="InterPro" id="IPR011045">
    <property type="entry name" value="N2O_reductase_N"/>
</dbReference>
<proteinExistence type="predicted"/>
<evidence type="ECO:0000313" key="3">
    <source>
        <dbReference type="Proteomes" id="UP001162891"/>
    </source>
</evidence>
<organism evidence="2 3">
    <name type="scientific">Anaeromyxobacter oryzae</name>
    <dbReference type="NCBI Taxonomy" id="2918170"/>
    <lineage>
        <taxon>Bacteria</taxon>
        <taxon>Pseudomonadati</taxon>
        <taxon>Myxococcota</taxon>
        <taxon>Myxococcia</taxon>
        <taxon>Myxococcales</taxon>
        <taxon>Cystobacterineae</taxon>
        <taxon>Anaeromyxobacteraceae</taxon>
        <taxon>Anaeromyxobacter</taxon>
    </lineage>
</organism>
<dbReference type="Gene3D" id="2.130.10.10">
    <property type="entry name" value="YVTN repeat-like/Quinoprotein amine dehydrogenase"/>
    <property type="match status" value="3"/>
</dbReference>
<dbReference type="Pfam" id="PF02239">
    <property type="entry name" value="Cytochrom_D1"/>
    <property type="match status" value="1"/>
</dbReference>
<dbReference type="InterPro" id="IPR015943">
    <property type="entry name" value="WD40/YVTN_repeat-like_dom_sf"/>
</dbReference>
<protein>
    <submittedName>
        <fullName evidence="2">Membrane protein</fullName>
    </submittedName>
</protein>
<dbReference type="InterPro" id="IPR011964">
    <property type="entry name" value="YVTN_b-propeller_repeat"/>
</dbReference>
<dbReference type="RefSeq" id="WP_248358658.1">
    <property type="nucleotide sequence ID" value="NZ_AP025591.1"/>
</dbReference>
<feature type="chain" id="PRO_5046923198" evidence="1">
    <location>
        <begin position="28"/>
        <end position="346"/>
    </location>
</feature>
<dbReference type="InterPro" id="IPR051200">
    <property type="entry name" value="Host-pathogen_enzymatic-act"/>
</dbReference>
<dbReference type="NCBIfam" id="TIGR02276">
    <property type="entry name" value="beta_rpt_yvtn"/>
    <property type="match status" value="2"/>
</dbReference>
<feature type="signal peptide" evidence="1">
    <location>
        <begin position="1"/>
        <end position="27"/>
    </location>
</feature>
<dbReference type="Proteomes" id="UP001162891">
    <property type="component" value="Chromosome"/>
</dbReference>
<gene>
    <name evidence="2" type="ORF">AMOR_08030</name>
</gene>
<evidence type="ECO:0000313" key="2">
    <source>
        <dbReference type="EMBL" id="BDG01807.1"/>
    </source>
</evidence>
<dbReference type="SUPFAM" id="SSF50974">
    <property type="entry name" value="Nitrous oxide reductase, N-terminal domain"/>
    <property type="match status" value="1"/>
</dbReference>
<accession>A0ABM7WQR3</accession>
<name>A0ABM7WQR3_9BACT</name>
<dbReference type="EMBL" id="AP025591">
    <property type="protein sequence ID" value="BDG01807.1"/>
    <property type="molecule type" value="Genomic_DNA"/>
</dbReference>
<keyword evidence="1" id="KW-0732">Signal</keyword>
<keyword evidence="3" id="KW-1185">Reference proteome</keyword>
<reference evidence="3" key="1">
    <citation type="journal article" date="2022" name="Int. J. Syst. Evol. Microbiol.">
        <title>Anaeromyxobacter oryzae sp. nov., Anaeromyxobacter diazotrophicus sp. nov. and Anaeromyxobacter paludicola sp. nov., isolated from paddy soils.</title>
        <authorList>
            <person name="Itoh H."/>
            <person name="Xu Z."/>
            <person name="Mise K."/>
            <person name="Masuda Y."/>
            <person name="Ushijima N."/>
            <person name="Hayakawa C."/>
            <person name="Shiratori Y."/>
            <person name="Senoo K."/>
        </authorList>
    </citation>
    <scope>NUCLEOTIDE SEQUENCE [LARGE SCALE GENOMIC DNA]</scope>
    <source>
        <strain evidence="3">Red232</strain>
    </source>
</reference>
<dbReference type="PANTHER" id="PTHR47197:SF3">
    <property type="entry name" value="DIHYDRO-HEME D1 DEHYDROGENASE"/>
    <property type="match status" value="1"/>
</dbReference>
<dbReference type="PANTHER" id="PTHR47197">
    <property type="entry name" value="PROTEIN NIRF"/>
    <property type="match status" value="1"/>
</dbReference>
<evidence type="ECO:0000256" key="1">
    <source>
        <dbReference type="SAM" id="SignalP"/>
    </source>
</evidence>
<sequence>MPTVRARALLVLAGVSAATLVAARAQAAPPRTSPPLAFVSNEGDGTVTVIDTARDAVLATIPVGKRPRGLRLDRSGTQLYVAVSGSPRAGSGVTAVGLPDRSADGIAVVDVARRALVSTVAAGADPETFDVVPGSGRLVVSNEEAGTAAIVDAATGAPVASVGVGAEPEGVAARPDGRVVAVTSEGSDRVDFVDPARGVVLGSAGTCRRPRGVAFTPDGALAVVACEDDASIAILDGRALRAVSTVPLPPATRPMGVAISADGRRAYVSGGRAGTVLVVDLARLEVTGRVRDVGERPWGLALTPDGRKLYVATGPSGDVAVIDTASLTVKIRVRTGALPWGVAISG</sequence>